<reference evidence="2" key="1">
    <citation type="journal article" date="2022" name="Mol. Ecol. Resour.">
        <title>The genomes of chicory, endive, great burdock and yacon provide insights into Asteraceae palaeo-polyploidization history and plant inulin production.</title>
        <authorList>
            <person name="Fan W."/>
            <person name="Wang S."/>
            <person name="Wang H."/>
            <person name="Wang A."/>
            <person name="Jiang F."/>
            <person name="Liu H."/>
            <person name="Zhao H."/>
            <person name="Xu D."/>
            <person name="Zhang Y."/>
        </authorList>
    </citation>
    <scope>NUCLEOTIDE SEQUENCE [LARGE SCALE GENOMIC DNA]</scope>
    <source>
        <strain evidence="2">cv. Punajuju</strain>
    </source>
</reference>
<sequence>MGVLGLMKGDPMKEERREDALEQINDSESRSTSIDLNSNPRPSSFVSPASQDCDHQNHTEDEANATIEIGAELGFQIEKGSFVQLQVRKLTIAGHELRKCRLPIEAS</sequence>
<dbReference type="EMBL" id="CM042012">
    <property type="protein sequence ID" value="KAI3752895.1"/>
    <property type="molecule type" value="Genomic_DNA"/>
</dbReference>
<proteinExistence type="predicted"/>
<gene>
    <name evidence="1" type="ORF">L2E82_24936</name>
</gene>
<dbReference type="Proteomes" id="UP001055811">
    <property type="component" value="Linkage Group LG04"/>
</dbReference>
<accession>A0ACB9E234</accession>
<evidence type="ECO:0000313" key="1">
    <source>
        <dbReference type="EMBL" id="KAI3752895.1"/>
    </source>
</evidence>
<protein>
    <submittedName>
        <fullName evidence="1">Uncharacterized protein</fullName>
    </submittedName>
</protein>
<reference evidence="1 2" key="2">
    <citation type="journal article" date="2022" name="Mol. Ecol. Resour.">
        <title>The genomes of chicory, endive, great burdock and yacon provide insights into Asteraceae paleo-polyploidization history and plant inulin production.</title>
        <authorList>
            <person name="Fan W."/>
            <person name="Wang S."/>
            <person name="Wang H."/>
            <person name="Wang A."/>
            <person name="Jiang F."/>
            <person name="Liu H."/>
            <person name="Zhao H."/>
            <person name="Xu D."/>
            <person name="Zhang Y."/>
        </authorList>
    </citation>
    <scope>NUCLEOTIDE SEQUENCE [LARGE SCALE GENOMIC DNA]</scope>
    <source>
        <strain evidence="2">cv. Punajuju</strain>
        <tissue evidence="1">Leaves</tissue>
    </source>
</reference>
<evidence type="ECO:0000313" key="2">
    <source>
        <dbReference type="Proteomes" id="UP001055811"/>
    </source>
</evidence>
<name>A0ACB9E234_CICIN</name>
<keyword evidence="2" id="KW-1185">Reference proteome</keyword>
<comment type="caution">
    <text evidence="1">The sequence shown here is derived from an EMBL/GenBank/DDBJ whole genome shotgun (WGS) entry which is preliminary data.</text>
</comment>
<organism evidence="1 2">
    <name type="scientific">Cichorium intybus</name>
    <name type="common">Chicory</name>
    <dbReference type="NCBI Taxonomy" id="13427"/>
    <lineage>
        <taxon>Eukaryota</taxon>
        <taxon>Viridiplantae</taxon>
        <taxon>Streptophyta</taxon>
        <taxon>Embryophyta</taxon>
        <taxon>Tracheophyta</taxon>
        <taxon>Spermatophyta</taxon>
        <taxon>Magnoliopsida</taxon>
        <taxon>eudicotyledons</taxon>
        <taxon>Gunneridae</taxon>
        <taxon>Pentapetalae</taxon>
        <taxon>asterids</taxon>
        <taxon>campanulids</taxon>
        <taxon>Asterales</taxon>
        <taxon>Asteraceae</taxon>
        <taxon>Cichorioideae</taxon>
        <taxon>Cichorieae</taxon>
        <taxon>Cichoriinae</taxon>
        <taxon>Cichorium</taxon>
    </lineage>
</organism>